<reference evidence="2 3" key="1">
    <citation type="submission" date="2016-11" db="EMBL/GenBank/DDBJ databases">
        <authorList>
            <person name="Jaros S."/>
            <person name="Januszkiewicz K."/>
            <person name="Wedrychowicz H."/>
        </authorList>
    </citation>
    <scope>NUCLEOTIDE SEQUENCE [LARGE SCALE GENOMIC DNA]</scope>
    <source>
        <strain evidence="2 3">DSM 3090</strain>
    </source>
</reference>
<evidence type="ECO:0000313" key="3">
    <source>
        <dbReference type="Proteomes" id="UP000183952"/>
    </source>
</evidence>
<dbReference type="RefSeq" id="WP_072904459.1">
    <property type="nucleotide sequence ID" value="NZ_FRAD01000029.1"/>
</dbReference>
<feature type="transmembrane region" description="Helical" evidence="1">
    <location>
        <begin position="7"/>
        <end position="30"/>
    </location>
</feature>
<dbReference type="OrthoDB" id="175771at2"/>
<keyword evidence="3" id="KW-1185">Reference proteome</keyword>
<keyword evidence="1" id="KW-1133">Transmembrane helix</keyword>
<sequence>MNKKERISAVVTLVVFMIFISGFFIINLIYKSPEISISERRKLAKFKPPTVETVFNKEFMRQFDEKYVLDNFAFRDSFRHIKAFSKFKVFGMLDNNDVFLYHDYASKMEKLNQGSIIRAGEKINKLSAELLSKLDVYYSIIPDKNYYISKKGLYPSMDYGKIEKILNEKITEAEYIDLFSALKLQDYYKTDLHWDQIKLSGVVEQLSEKMNFEIHNGEEYDKHSMEPFYGAYYGQSSLPLPGEKLTYISNEHIREAKVMALDEKTVKMKKISMYNKEAFNGIDPYDVFLWGAQPLITIENENAASDKELYIFRDSFSSSLAPLLISAYSKITLIDLRYIASPMLPRLVDFKEGSQALFLYGTMVLNNSDTLMVK</sequence>
<gene>
    <name evidence="2" type="ORF">SAMN02745248_02567</name>
</gene>
<dbReference type="STRING" id="1121331.SAMN02745248_02567"/>
<keyword evidence="1" id="KW-0812">Transmembrane</keyword>
<dbReference type="AlphaFoldDB" id="A0A1M6SKA4"/>
<keyword evidence="1" id="KW-0472">Membrane</keyword>
<proteinExistence type="predicted"/>
<name>A0A1M6SKA4_9CLOT</name>
<accession>A0A1M6SKA4</accession>
<dbReference type="EMBL" id="FRAD01000029">
    <property type="protein sequence ID" value="SHK45162.1"/>
    <property type="molecule type" value="Genomic_DNA"/>
</dbReference>
<organism evidence="2 3">
    <name type="scientific">Hathewaya proteolytica DSM 3090</name>
    <dbReference type="NCBI Taxonomy" id="1121331"/>
    <lineage>
        <taxon>Bacteria</taxon>
        <taxon>Bacillati</taxon>
        <taxon>Bacillota</taxon>
        <taxon>Clostridia</taxon>
        <taxon>Eubacteriales</taxon>
        <taxon>Clostridiaceae</taxon>
        <taxon>Hathewaya</taxon>
    </lineage>
</organism>
<evidence type="ECO:0000256" key="1">
    <source>
        <dbReference type="SAM" id="Phobius"/>
    </source>
</evidence>
<evidence type="ECO:0000313" key="2">
    <source>
        <dbReference type="EMBL" id="SHK45162.1"/>
    </source>
</evidence>
<protein>
    <submittedName>
        <fullName evidence="2">DHHW protein</fullName>
    </submittedName>
</protein>
<dbReference type="Proteomes" id="UP000183952">
    <property type="component" value="Unassembled WGS sequence"/>
</dbReference>